<organism evidence="5 6">
    <name type="scientific">Guptibacillus hwajinpoensis</name>
    <dbReference type="NCBI Taxonomy" id="208199"/>
    <lineage>
        <taxon>Bacteria</taxon>
        <taxon>Bacillati</taxon>
        <taxon>Bacillota</taxon>
        <taxon>Bacilli</taxon>
        <taxon>Bacillales</taxon>
        <taxon>Guptibacillaceae</taxon>
        <taxon>Guptibacillus</taxon>
    </lineage>
</organism>
<evidence type="ECO:0000256" key="2">
    <source>
        <dbReference type="ARBA" id="ARBA00017228"/>
    </source>
</evidence>
<sequence length="381" mass="43642">MVNAVYLHIPFCDYICHYCDFNKIFMQGQPVNDYLEHMDVEMKNTLDRFPTNKIDTIFVGGGTPTALNEEQLEKFLKDVQDRFGPYVTDKLEFTMEANPGSVTPEKLRIMKSYGVNRLSIGAQAFQDSLLTRLGRGHSVEEIGEIVQMAKQEGFTNLSLDLMFGLPDQTIDQFSETISRALELGITHVSSYSLQVEKKTVFYNQWRKGELPLPTEEAEADMYALLISRLEEAGLSQYEISNFAKEGFESKHNITYWKNDEYYGIGAGAHSYIDGVRRANAGPLKQYMNRIDENGFPYMDDNVLTKAERMEEEMFMGLRMREGVSKQRFEVKFGQPMFSVFGKQIEDLTSKNLLQDTGTHISLTEKGFFLGNEVFQEFLTID</sequence>
<keyword evidence="3" id="KW-0411">Iron-sulfur</keyword>
<comment type="function">
    <text evidence="3">Probably acts as a heme chaperone, transferring heme to an unknown acceptor. Binds one molecule of heme per monomer, possibly covalently. Binds 1 [4Fe-4S] cluster. The cluster is coordinated with 3 cysteines and an exchangeable S-adenosyl-L-methionine.</text>
</comment>
<keyword evidence="3" id="KW-0949">S-adenosyl-L-methionine</keyword>
<dbReference type="InterPro" id="IPR004559">
    <property type="entry name" value="HemW-like"/>
</dbReference>
<comment type="caution">
    <text evidence="5">The sequence shown here is derived from an EMBL/GenBank/DDBJ whole genome shotgun (WGS) entry which is preliminary data.</text>
</comment>
<keyword evidence="3" id="KW-0963">Cytoplasm</keyword>
<evidence type="ECO:0000256" key="3">
    <source>
        <dbReference type="RuleBase" id="RU364116"/>
    </source>
</evidence>
<keyword evidence="6" id="KW-1185">Reference proteome</keyword>
<keyword evidence="3" id="KW-0004">4Fe-4S</keyword>
<keyword evidence="5" id="KW-0560">Oxidoreductase</keyword>
<dbReference type="InterPro" id="IPR034505">
    <property type="entry name" value="Coproporphyrinogen-III_oxidase"/>
</dbReference>
<dbReference type="STRING" id="157733.AB986_17410"/>
<comment type="subcellular location">
    <subcellularLocation>
        <location evidence="3">Cytoplasm</location>
    </subcellularLocation>
</comment>
<dbReference type="GO" id="GO:0006779">
    <property type="term" value="P:porphyrin-containing compound biosynthetic process"/>
    <property type="evidence" value="ECO:0007669"/>
    <property type="project" value="InterPro"/>
</dbReference>
<evidence type="ECO:0000313" key="6">
    <source>
        <dbReference type="Proteomes" id="UP000035996"/>
    </source>
</evidence>
<gene>
    <name evidence="5" type="ORF">AB986_17410</name>
</gene>
<dbReference type="Pfam" id="PF04055">
    <property type="entry name" value="Radical_SAM"/>
    <property type="match status" value="1"/>
</dbReference>
<keyword evidence="3" id="KW-0479">Metal-binding</keyword>
<dbReference type="GO" id="GO:0004109">
    <property type="term" value="F:coproporphyrinogen oxidase activity"/>
    <property type="evidence" value="ECO:0007669"/>
    <property type="project" value="InterPro"/>
</dbReference>
<dbReference type="PANTHER" id="PTHR13932">
    <property type="entry name" value="COPROPORPHYRINIGEN III OXIDASE"/>
    <property type="match status" value="1"/>
</dbReference>
<dbReference type="InterPro" id="IPR058240">
    <property type="entry name" value="rSAM_sf"/>
</dbReference>
<name>A0A0J6CN31_9BACL</name>
<dbReference type="SFLD" id="SFLDF00288">
    <property type="entry name" value="HemN-like__clustered_with_nucl"/>
    <property type="match status" value="1"/>
</dbReference>
<keyword evidence="3" id="KW-0408">Iron</keyword>
<dbReference type="SFLD" id="SFLDG01065">
    <property type="entry name" value="anaerobic_coproporphyrinogen-I"/>
    <property type="match status" value="1"/>
</dbReference>
<dbReference type="OrthoDB" id="9808022at2"/>
<dbReference type="AlphaFoldDB" id="A0A0J6CN31"/>
<dbReference type="Proteomes" id="UP000035996">
    <property type="component" value="Unassembled WGS sequence"/>
</dbReference>
<feature type="domain" description="Radical SAM core" evidence="4">
    <location>
        <begin position="1"/>
        <end position="235"/>
    </location>
</feature>
<protein>
    <recommendedName>
        <fullName evidence="2 3">Heme chaperone HemW</fullName>
    </recommendedName>
</protein>
<dbReference type="PROSITE" id="PS51918">
    <property type="entry name" value="RADICAL_SAM"/>
    <property type="match status" value="1"/>
</dbReference>
<dbReference type="SMART" id="SM00729">
    <property type="entry name" value="Elp3"/>
    <property type="match status" value="1"/>
</dbReference>
<dbReference type="RefSeq" id="WP_048312766.1">
    <property type="nucleotide sequence ID" value="NZ_CP119526.1"/>
</dbReference>
<evidence type="ECO:0000313" key="5">
    <source>
        <dbReference type="EMBL" id="KMM37616.1"/>
    </source>
</evidence>
<dbReference type="Gene3D" id="3.80.30.20">
    <property type="entry name" value="tm_1862 like domain"/>
    <property type="match status" value="1"/>
</dbReference>
<dbReference type="EMBL" id="LELK01000004">
    <property type="protein sequence ID" value="KMM37616.1"/>
    <property type="molecule type" value="Genomic_DNA"/>
</dbReference>
<dbReference type="SFLD" id="SFLDF00562">
    <property type="entry name" value="HemN-like__clustered_with_heat"/>
    <property type="match status" value="1"/>
</dbReference>
<dbReference type="GO" id="GO:0046872">
    <property type="term" value="F:metal ion binding"/>
    <property type="evidence" value="ECO:0007669"/>
    <property type="project" value="UniProtKB-UniRule"/>
</dbReference>
<dbReference type="CDD" id="cd01335">
    <property type="entry name" value="Radical_SAM"/>
    <property type="match status" value="1"/>
</dbReference>
<dbReference type="InterPro" id="IPR006638">
    <property type="entry name" value="Elp3/MiaA/NifB-like_rSAM"/>
</dbReference>
<dbReference type="GO" id="GO:0051539">
    <property type="term" value="F:4 iron, 4 sulfur cluster binding"/>
    <property type="evidence" value="ECO:0007669"/>
    <property type="project" value="UniProtKB-UniRule"/>
</dbReference>
<dbReference type="Pfam" id="PF06969">
    <property type="entry name" value="HemN_C"/>
    <property type="match status" value="1"/>
</dbReference>
<keyword evidence="3" id="KW-0143">Chaperone</keyword>
<evidence type="ECO:0000256" key="1">
    <source>
        <dbReference type="ARBA" id="ARBA00006100"/>
    </source>
</evidence>
<proteinExistence type="inferred from homology"/>
<dbReference type="NCBIfam" id="TIGR00539">
    <property type="entry name" value="hemN_rel"/>
    <property type="match status" value="1"/>
</dbReference>
<dbReference type="GO" id="GO:0005737">
    <property type="term" value="C:cytoplasm"/>
    <property type="evidence" value="ECO:0007669"/>
    <property type="project" value="UniProtKB-SubCell"/>
</dbReference>
<dbReference type="PATRIC" id="fig|157733.3.peg.1580"/>
<dbReference type="PANTHER" id="PTHR13932:SF5">
    <property type="entry name" value="RADICAL S-ADENOSYL METHIONINE DOMAIN-CONTAINING PROTEIN 1, MITOCHONDRIAL"/>
    <property type="match status" value="1"/>
</dbReference>
<reference evidence="5" key="1">
    <citation type="submission" date="2015-06" db="EMBL/GenBank/DDBJ databases">
        <authorList>
            <person name="Liu B."/>
            <person name="Wang J."/>
            <person name="Zhu Y."/>
            <person name="Liu G."/>
            <person name="Chen Q."/>
            <person name="Zheng C."/>
            <person name="Che J."/>
            <person name="Ge C."/>
            <person name="Shi H."/>
            <person name="Pan Z."/>
            <person name="Liu X."/>
        </authorList>
    </citation>
    <scope>NUCLEOTIDE SEQUENCE [LARGE SCALE GENOMIC DNA]</scope>
    <source>
        <strain evidence="5">DSM 16346</strain>
    </source>
</reference>
<dbReference type="SFLD" id="SFLDS00029">
    <property type="entry name" value="Radical_SAM"/>
    <property type="match status" value="1"/>
</dbReference>
<accession>A0A0J6CN31</accession>
<dbReference type="SFLD" id="SFLDG01082">
    <property type="entry name" value="B12-binding_domain_containing"/>
    <property type="match status" value="1"/>
</dbReference>
<dbReference type="InterPro" id="IPR007197">
    <property type="entry name" value="rSAM"/>
</dbReference>
<dbReference type="SUPFAM" id="SSF102114">
    <property type="entry name" value="Radical SAM enzymes"/>
    <property type="match status" value="1"/>
</dbReference>
<dbReference type="InterPro" id="IPR023404">
    <property type="entry name" value="rSAM_horseshoe"/>
</dbReference>
<dbReference type="InterPro" id="IPR010723">
    <property type="entry name" value="HemN_C"/>
</dbReference>
<comment type="similarity">
    <text evidence="1">Belongs to the anaerobic coproporphyrinogen-III oxidase family. HemW subfamily.</text>
</comment>
<keyword evidence="3" id="KW-0349">Heme</keyword>
<evidence type="ECO:0000259" key="4">
    <source>
        <dbReference type="PROSITE" id="PS51918"/>
    </source>
</evidence>